<evidence type="ECO:0000259" key="2">
    <source>
        <dbReference type="Pfam" id="PF15813"/>
    </source>
</evidence>
<reference evidence="3" key="1">
    <citation type="submission" date="2022-02" db="EMBL/GenBank/DDBJ databases">
        <title>Atlantic sturgeon de novo genome assembly.</title>
        <authorList>
            <person name="Stock M."/>
            <person name="Klopp C."/>
            <person name="Guiguen Y."/>
            <person name="Cabau C."/>
            <person name="Parinello H."/>
            <person name="Santidrian Yebra-Pimentel E."/>
            <person name="Kuhl H."/>
            <person name="Dirks R.P."/>
            <person name="Guessner J."/>
            <person name="Wuertz S."/>
            <person name="Du K."/>
            <person name="Schartl M."/>
        </authorList>
    </citation>
    <scope>NUCLEOTIDE SEQUENCE</scope>
    <source>
        <strain evidence="3">STURGEONOMICS-FGT-2020</strain>
        <tissue evidence="3">Whole blood</tissue>
    </source>
</reference>
<sequence>MNGINLQSLFFVSLPDLRKLCGVNVSLLCDPSDGDARNKQMKMCRELLFLYPDLLASPVPGTCSEITVIMAITFFKSGSIQAYTQRHEAKMDSPQRVLPGVLQTCLSYTLTAKLAPNWNKAGHLLIQGRDFLTETGRQSAVVMELNVTETQLCISLEAYTIRLPPAKGSIYLYLFLEDFDISVGIVKNFFNNKNAVIQKYSMPSNWCYILPSMKMGQIISVNHTLSPDCPFQSYEDIQKHWSSLYGYRLPHINEEDAVYCSVYFKLIGERLFTYPFCCIRSLPVQHFPRVNLEGVLSLFLSDLKAKLQHLCGLPVKMTSKPCYSTNNLTNPHSEGSRSRPANLTTKANYRPILTQLSTNIHQSCSEGTALGLPFSQQRVYCSSQPTMVSAEKYSERSTYATEIQGNSTPINAHFTQPSNYSTLLQGRSESRIIPIFKNNILQLNVNVTKILAEKRQQSFPAASLISGNNVGVMVKSGTSHLQRPVPCVTNTKAALARQQPATKYSGNPVSHTSFTSNGNALLMGNPGMLRPQFSTNKAPTPGLQKFGRDGKTTDVFTQNRSNQIGTVLAKPMGSGPLVTQPEKKNESVKRKPQESGLESKPKKPRAKAAVQDVDVEEYARNNQLLKVNSVTLQAWLKMRGVSVKAKDKKEELISKIMQCISEP</sequence>
<dbReference type="Pfam" id="PF15813">
    <property type="entry name" value="DUF4708"/>
    <property type="match status" value="1"/>
</dbReference>
<evidence type="ECO:0000256" key="1">
    <source>
        <dbReference type="SAM" id="MobiDB-lite"/>
    </source>
</evidence>
<comment type="caution">
    <text evidence="3">The sequence shown here is derived from an EMBL/GenBank/DDBJ whole genome shotgun (WGS) entry which is preliminary data.</text>
</comment>
<dbReference type="InterPro" id="IPR031643">
    <property type="entry name" value="DUF4708"/>
</dbReference>
<feature type="region of interest" description="Disordered" evidence="1">
    <location>
        <begin position="561"/>
        <end position="609"/>
    </location>
</feature>
<evidence type="ECO:0000313" key="3">
    <source>
        <dbReference type="EMBL" id="KAK1173687.1"/>
    </source>
</evidence>
<dbReference type="EMBL" id="JAGXEW010000003">
    <property type="protein sequence ID" value="KAK1173687.1"/>
    <property type="molecule type" value="Genomic_DNA"/>
</dbReference>
<feature type="domain" description="DUF4708" evidence="2">
    <location>
        <begin position="7"/>
        <end position="288"/>
    </location>
</feature>
<organism evidence="3 4">
    <name type="scientific">Acipenser oxyrinchus oxyrinchus</name>
    <dbReference type="NCBI Taxonomy" id="40147"/>
    <lineage>
        <taxon>Eukaryota</taxon>
        <taxon>Metazoa</taxon>
        <taxon>Chordata</taxon>
        <taxon>Craniata</taxon>
        <taxon>Vertebrata</taxon>
        <taxon>Euteleostomi</taxon>
        <taxon>Actinopterygii</taxon>
        <taxon>Chondrostei</taxon>
        <taxon>Acipenseriformes</taxon>
        <taxon>Acipenseridae</taxon>
        <taxon>Acipenser</taxon>
    </lineage>
</organism>
<proteinExistence type="predicted"/>
<feature type="compositionally biased region" description="Basic and acidic residues" evidence="1">
    <location>
        <begin position="581"/>
        <end position="601"/>
    </location>
</feature>
<protein>
    <recommendedName>
        <fullName evidence="2">DUF4708 domain-containing protein</fullName>
    </recommendedName>
</protein>
<dbReference type="AlphaFoldDB" id="A0AAD8GFQ2"/>
<dbReference type="PANTHER" id="PTHR28495">
    <property type="entry name" value="HYPOTHETICAL PROTEIN LOC100359752"/>
    <property type="match status" value="1"/>
</dbReference>
<dbReference type="PANTHER" id="PTHR28495:SF1">
    <property type="entry name" value="GENE, 17266-RELATED"/>
    <property type="match status" value="1"/>
</dbReference>
<gene>
    <name evidence="3" type="ORF">AOXY_G3863</name>
</gene>
<accession>A0AAD8GFQ2</accession>
<name>A0AAD8GFQ2_ACIOX</name>
<evidence type="ECO:0000313" key="4">
    <source>
        <dbReference type="Proteomes" id="UP001230051"/>
    </source>
</evidence>
<dbReference type="Proteomes" id="UP001230051">
    <property type="component" value="Unassembled WGS sequence"/>
</dbReference>
<keyword evidence="4" id="KW-1185">Reference proteome</keyword>